<dbReference type="Gene3D" id="3.30.470.20">
    <property type="entry name" value="ATP-grasp fold, B domain"/>
    <property type="match status" value="2"/>
</dbReference>
<protein>
    <submittedName>
        <fullName evidence="3">ATP-grasp domain-containing protein</fullName>
    </submittedName>
</protein>
<dbReference type="Pfam" id="PF02786">
    <property type="entry name" value="CPSase_L_D2"/>
    <property type="match status" value="1"/>
</dbReference>
<dbReference type="SUPFAM" id="SSF56059">
    <property type="entry name" value="Glutathione synthetase ATP-binding domain-like"/>
    <property type="match status" value="1"/>
</dbReference>
<keyword evidence="4" id="KW-1185">Reference proteome</keyword>
<dbReference type="PROSITE" id="PS00867">
    <property type="entry name" value="CPSASE_2"/>
    <property type="match status" value="1"/>
</dbReference>
<accession>A0ABZ0HWJ6</accession>
<dbReference type="EMBL" id="CP136862">
    <property type="protein sequence ID" value="WOJ91235.1"/>
    <property type="molecule type" value="Genomic_DNA"/>
</dbReference>
<organism evidence="3 4">
    <name type="scientific">Methylocapsa polymorpha</name>
    <dbReference type="NCBI Taxonomy" id="3080828"/>
    <lineage>
        <taxon>Bacteria</taxon>
        <taxon>Pseudomonadati</taxon>
        <taxon>Pseudomonadota</taxon>
        <taxon>Alphaproteobacteria</taxon>
        <taxon>Hyphomicrobiales</taxon>
        <taxon>Beijerinckiaceae</taxon>
        <taxon>Methylocapsa</taxon>
    </lineage>
</organism>
<sequence>MRDWRPDLIVSLDDVSAWLLRGLVADPSVSPDLRRLIEASIGAPSGYDAACSRIRFLELATSIGVRAPMSRSVDKTTALATAEAMGYPVMIKVNQTAGGHGIRIACEPAQLVEGMEACGLGQGGLLQRGRREMRRLVWRLGRLPATRNKVFELQQFIPGVPAMRTVAAWRGHVLAGASFVSECVDPQPFGASTTLRFINHPEMEATTKQLVAALGISGFVSFDFVIAEDGGEAFVIECNPRVISSSHLGRLFGQDLCGALARQLGWTTETQKTAALPSEAPVALFPHEIARDPDSARLRSGSGILHDVPWDDPGVIEHCYRQLLRLHPDHAAAMARLLGSQDEAASFKSESTDYIA</sequence>
<reference evidence="3 4" key="1">
    <citation type="submission" date="2023-10" db="EMBL/GenBank/DDBJ databases">
        <title>Novel methanotroph of the genus Methylocapsa from a subarctic wetland.</title>
        <authorList>
            <person name="Belova S.E."/>
            <person name="Oshkin I.Y."/>
            <person name="Miroshnikov K."/>
            <person name="Dedysh S.N."/>
        </authorList>
    </citation>
    <scope>NUCLEOTIDE SEQUENCE [LARGE SCALE GENOMIC DNA]</scope>
    <source>
        <strain evidence="3 4">RX1</strain>
    </source>
</reference>
<dbReference type="InterPro" id="IPR005479">
    <property type="entry name" value="CPAse_ATP-bd"/>
</dbReference>
<evidence type="ECO:0000259" key="2">
    <source>
        <dbReference type="PROSITE" id="PS50975"/>
    </source>
</evidence>
<keyword evidence="1" id="KW-0067">ATP-binding</keyword>
<evidence type="ECO:0000313" key="3">
    <source>
        <dbReference type="EMBL" id="WOJ91235.1"/>
    </source>
</evidence>
<dbReference type="Proteomes" id="UP001626536">
    <property type="component" value="Chromosome"/>
</dbReference>
<proteinExistence type="predicted"/>
<keyword evidence="1" id="KW-0547">Nucleotide-binding</keyword>
<dbReference type="PROSITE" id="PS50975">
    <property type="entry name" value="ATP_GRASP"/>
    <property type="match status" value="1"/>
</dbReference>
<name>A0ABZ0HWJ6_9HYPH</name>
<feature type="domain" description="ATP-grasp" evidence="2">
    <location>
        <begin position="57"/>
        <end position="265"/>
    </location>
</feature>
<evidence type="ECO:0000313" key="4">
    <source>
        <dbReference type="Proteomes" id="UP001626536"/>
    </source>
</evidence>
<evidence type="ECO:0000256" key="1">
    <source>
        <dbReference type="PROSITE-ProRule" id="PRU00409"/>
    </source>
</evidence>
<dbReference type="RefSeq" id="WP_407340829.1">
    <property type="nucleotide sequence ID" value="NZ_CP136862.1"/>
</dbReference>
<gene>
    <name evidence="3" type="ORF">RZS28_08220</name>
</gene>
<dbReference type="InterPro" id="IPR011761">
    <property type="entry name" value="ATP-grasp"/>
</dbReference>